<keyword evidence="2" id="KW-1185">Reference proteome</keyword>
<proteinExistence type="predicted"/>
<gene>
    <name evidence="1" type="ORF">P3W24_13535</name>
</gene>
<dbReference type="InterPro" id="IPR025361">
    <property type="entry name" value="DUF4265"/>
</dbReference>
<protein>
    <submittedName>
        <fullName evidence="1">DUF4265 domain-containing protein</fullName>
    </submittedName>
</protein>
<evidence type="ECO:0000313" key="1">
    <source>
        <dbReference type="EMBL" id="MDF4025995.1"/>
    </source>
</evidence>
<reference evidence="1 2" key="1">
    <citation type="journal article" date="2024" name="Curr. Microbiol.">
        <title>Luteibacter sahnii sp. nov., A Novel Yellow-Colored Xanthomonadin Pigment Producing Probiotic Bacterium from Healthy Rice Seed Microbiome.</title>
        <authorList>
            <person name="Jaiswal G."/>
            <person name="Rana R."/>
            <person name="Nayak P.K."/>
            <person name="Chouhan R."/>
            <person name="Gandhi S.G."/>
            <person name="Patel H.K."/>
            <person name="Patil P.B."/>
        </authorList>
    </citation>
    <scope>NUCLEOTIDE SEQUENCE [LARGE SCALE GENOMIC DNA]</scope>
    <source>
        <strain evidence="1 2">PPL201</strain>
    </source>
</reference>
<evidence type="ECO:0000313" key="2">
    <source>
        <dbReference type="Proteomes" id="UP001528850"/>
    </source>
</evidence>
<dbReference type="EMBL" id="JARJJS010000003">
    <property type="protein sequence ID" value="MDF4025995.1"/>
    <property type="molecule type" value="Genomic_DNA"/>
</dbReference>
<dbReference type="Pfam" id="PF14085">
    <property type="entry name" value="DUF4265"/>
    <property type="match status" value="1"/>
</dbReference>
<comment type="caution">
    <text evidence="1">The sequence shown here is derived from an EMBL/GenBank/DDBJ whole genome shotgun (WGS) entry which is preliminary data.</text>
</comment>
<accession>A0ABT6BCY7</accession>
<dbReference type="Proteomes" id="UP001528850">
    <property type="component" value="Unassembled WGS sequence"/>
</dbReference>
<organism evidence="1 2">
    <name type="scientific">Luteibacter sahnii</name>
    <dbReference type="NCBI Taxonomy" id="3021977"/>
    <lineage>
        <taxon>Bacteria</taxon>
        <taxon>Pseudomonadati</taxon>
        <taxon>Pseudomonadota</taxon>
        <taxon>Gammaproteobacteria</taxon>
        <taxon>Lysobacterales</taxon>
        <taxon>Rhodanobacteraceae</taxon>
        <taxon>Luteibacter</taxon>
    </lineage>
</organism>
<name>A0ABT6BCY7_9GAMM</name>
<sequence length="159" mass="18159">MIQQDRECVATHGHPAWKARANSTFPMLVGMRDGRTRWEQLWWQRVKPRRFVLCCIPFFIDDLALGDEVETTARHVVRAIVARSGQATFRVWNEQRDPWVRDTVLKAVETFRPWAEWRSTDLLALSVDARAAGAMAARLHALARQGLIRVRAGEVATPG</sequence>